<sequence>MGEEKITGVLLDEKQDYERFKFEILKKTGIDLNLYKEAQMKRRLTAFYEKQGFSNFSAFFQHGLTKQSELLDDFLERITINVSEFYRNQGRWQALSEKILPRLLSETKSLNAWSAACSQGEEPYTLAMIMESHFPDCRYKILATDIDQSVIKRAEAGFYSERSLKNVPPLAKNEFFQKESSGYRVVPNIKRNVSFTTQNLLSEPFSKGLNLVICRNVLIYFTEEAKEILYKKFNRALTIGGVLFVGSTEQIFNPEQYGFEAEDTFFYKKTKNV</sequence>
<comment type="caution">
    <text evidence="7">The sequence shown here is derived from an EMBL/GenBank/DDBJ whole genome shotgun (WGS) entry which is preliminary data.</text>
</comment>
<dbReference type="InterPro" id="IPR036804">
    <property type="entry name" value="CheR_N_sf"/>
</dbReference>
<dbReference type="PANTHER" id="PTHR24422">
    <property type="entry name" value="CHEMOTAXIS PROTEIN METHYLTRANSFERASE"/>
    <property type="match status" value="1"/>
</dbReference>
<accession>A0ABW0YS23</accession>
<evidence type="ECO:0000313" key="8">
    <source>
        <dbReference type="Proteomes" id="UP001596142"/>
    </source>
</evidence>
<evidence type="ECO:0000313" key="7">
    <source>
        <dbReference type="EMBL" id="MFC5714221.1"/>
    </source>
</evidence>
<dbReference type="InterPro" id="IPR000780">
    <property type="entry name" value="CheR_MeTrfase"/>
</dbReference>
<dbReference type="PANTHER" id="PTHR24422:SF19">
    <property type="entry name" value="CHEMOTAXIS PROTEIN METHYLTRANSFERASE"/>
    <property type="match status" value="1"/>
</dbReference>
<keyword evidence="3 7" id="KW-0489">Methyltransferase</keyword>
<gene>
    <name evidence="7" type="ORF">ACFPU1_15835</name>
</gene>
<dbReference type="SUPFAM" id="SSF47757">
    <property type="entry name" value="Chemotaxis receptor methyltransferase CheR, N-terminal domain"/>
    <property type="match status" value="1"/>
</dbReference>
<dbReference type="RefSeq" id="WP_385942828.1">
    <property type="nucleotide sequence ID" value="NZ_JBHSOZ010000010.1"/>
</dbReference>
<dbReference type="GO" id="GO:0032259">
    <property type="term" value="P:methylation"/>
    <property type="evidence" value="ECO:0007669"/>
    <property type="project" value="UniProtKB-KW"/>
</dbReference>
<reference evidence="8" key="1">
    <citation type="journal article" date="2019" name="Int. J. Syst. Evol. Microbiol.">
        <title>The Global Catalogue of Microorganisms (GCM) 10K type strain sequencing project: providing services to taxonomists for standard genome sequencing and annotation.</title>
        <authorList>
            <consortium name="The Broad Institute Genomics Platform"/>
            <consortium name="The Broad Institute Genome Sequencing Center for Infectious Disease"/>
            <person name="Wu L."/>
            <person name="Ma J."/>
        </authorList>
    </citation>
    <scope>NUCLEOTIDE SEQUENCE [LARGE SCALE GENOMIC DNA]</scope>
    <source>
        <strain evidence="8">CECT 7184</strain>
    </source>
</reference>
<dbReference type="SUPFAM" id="SSF53335">
    <property type="entry name" value="S-adenosyl-L-methionine-dependent methyltransferases"/>
    <property type="match status" value="1"/>
</dbReference>
<comment type="catalytic activity">
    <reaction evidence="1">
        <text>L-glutamyl-[protein] + S-adenosyl-L-methionine = [protein]-L-glutamate 5-O-methyl ester + S-adenosyl-L-homocysteine</text>
        <dbReference type="Rhea" id="RHEA:24452"/>
        <dbReference type="Rhea" id="RHEA-COMP:10208"/>
        <dbReference type="Rhea" id="RHEA-COMP:10311"/>
        <dbReference type="ChEBI" id="CHEBI:29973"/>
        <dbReference type="ChEBI" id="CHEBI:57856"/>
        <dbReference type="ChEBI" id="CHEBI:59789"/>
        <dbReference type="ChEBI" id="CHEBI:82795"/>
        <dbReference type="EC" id="2.1.1.80"/>
    </reaction>
</comment>
<dbReference type="Proteomes" id="UP001596142">
    <property type="component" value="Unassembled WGS sequence"/>
</dbReference>
<evidence type="ECO:0000256" key="1">
    <source>
        <dbReference type="ARBA" id="ARBA00001541"/>
    </source>
</evidence>
<evidence type="ECO:0000256" key="5">
    <source>
        <dbReference type="ARBA" id="ARBA00022691"/>
    </source>
</evidence>
<dbReference type="Pfam" id="PF01739">
    <property type="entry name" value="CheR"/>
    <property type="match status" value="1"/>
</dbReference>
<evidence type="ECO:0000256" key="2">
    <source>
        <dbReference type="ARBA" id="ARBA00012534"/>
    </source>
</evidence>
<evidence type="ECO:0000256" key="4">
    <source>
        <dbReference type="ARBA" id="ARBA00022679"/>
    </source>
</evidence>
<keyword evidence="8" id="KW-1185">Reference proteome</keyword>
<dbReference type="Gene3D" id="3.40.50.150">
    <property type="entry name" value="Vaccinia Virus protein VP39"/>
    <property type="match status" value="1"/>
</dbReference>
<name>A0ABW0YS23_9BACI</name>
<dbReference type="Gene3D" id="1.10.155.10">
    <property type="entry name" value="Chemotaxis receptor methyltransferase CheR, N-terminal domain"/>
    <property type="match status" value="1"/>
</dbReference>
<protein>
    <recommendedName>
        <fullName evidence="2">protein-glutamate O-methyltransferase</fullName>
        <ecNumber evidence="2">2.1.1.80</ecNumber>
    </recommendedName>
</protein>
<proteinExistence type="predicted"/>
<dbReference type="InterPro" id="IPR050903">
    <property type="entry name" value="Bact_Chemotaxis_MeTrfase"/>
</dbReference>
<evidence type="ECO:0000259" key="6">
    <source>
        <dbReference type="PROSITE" id="PS50123"/>
    </source>
</evidence>
<dbReference type="Pfam" id="PF03705">
    <property type="entry name" value="CheR_N"/>
    <property type="match status" value="1"/>
</dbReference>
<dbReference type="InterPro" id="IPR029063">
    <property type="entry name" value="SAM-dependent_MTases_sf"/>
</dbReference>
<dbReference type="SMART" id="SM00138">
    <property type="entry name" value="MeTrc"/>
    <property type="match status" value="1"/>
</dbReference>
<dbReference type="EC" id="2.1.1.80" evidence="2"/>
<dbReference type="PROSITE" id="PS50123">
    <property type="entry name" value="CHER"/>
    <property type="match status" value="1"/>
</dbReference>
<dbReference type="GO" id="GO:0008168">
    <property type="term" value="F:methyltransferase activity"/>
    <property type="evidence" value="ECO:0007669"/>
    <property type="project" value="UniProtKB-KW"/>
</dbReference>
<dbReference type="InterPro" id="IPR022642">
    <property type="entry name" value="CheR_C"/>
</dbReference>
<keyword evidence="4" id="KW-0808">Transferase</keyword>
<evidence type="ECO:0000256" key="3">
    <source>
        <dbReference type="ARBA" id="ARBA00022603"/>
    </source>
</evidence>
<dbReference type="PRINTS" id="PR00996">
    <property type="entry name" value="CHERMTFRASE"/>
</dbReference>
<keyword evidence="5" id="KW-0949">S-adenosyl-L-methionine</keyword>
<dbReference type="EMBL" id="JBHSOZ010000010">
    <property type="protein sequence ID" value="MFC5714221.1"/>
    <property type="molecule type" value="Genomic_DNA"/>
</dbReference>
<feature type="domain" description="CheR-type methyltransferase" evidence="6">
    <location>
        <begin position="5"/>
        <end position="272"/>
    </location>
</feature>
<organism evidence="7 8">
    <name type="scientific">Thalassorhabdus alkalitolerans</name>
    <dbReference type="NCBI Taxonomy" id="2282697"/>
    <lineage>
        <taxon>Bacteria</taxon>
        <taxon>Bacillati</taxon>
        <taxon>Bacillota</taxon>
        <taxon>Bacilli</taxon>
        <taxon>Bacillales</taxon>
        <taxon>Bacillaceae</taxon>
        <taxon>Thalassorhabdus</taxon>
    </lineage>
</organism>
<dbReference type="InterPro" id="IPR022641">
    <property type="entry name" value="CheR_N"/>
</dbReference>